<dbReference type="InterPro" id="IPR004158">
    <property type="entry name" value="DUF247_pln"/>
</dbReference>
<dbReference type="Pfam" id="PF03140">
    <property type="entry name" value="DUF247"/>
    <property type="match status" value="1"/>
</dbReference>
<dbReference type="Proteomes" id="UP001054252">
    <property type="component" value="Unassembled WGS sequence"/>
</dbReference>
<evidence type="ECO:0000313" key="2">
    <source>
        <dbReference type="Proteomes" id="UP001054252"/>
    </source>
</evidence>
<evidence type="ECO:0000313" key="1">
    <source>
        <dbReference type="EMBL" id="GKV53317.1"/>
    </source>
</evidence>
<proteinExistence type="predicted"/>
<dbReference type="AlphaFoldDB" id="A0AAV5MUN0"/>
<dbReference type="PANTHER" id="PTHR31549:SF23">
    <property type="entry name" value="OS03G0591600 PROTEIN"/>
    <property type="match status" value="1"/>
</dbReference>
<protein>
    <submittedName>
        <fullName evidence="1">Uncharacterized protein</fullName>
    </submittedName>
</protein>
<dbReference type="EMBL" id="BPVZ01001263">
    <property type="protein sequence ID" value="GKV53317.1"/>
    <property type="molecule type" value="Genomic_DNA"/>
</dbReference>
<accession>A0AAV5MUN0</accession>
<gene>
    <name evidence="1" type="ORF">SLEP1_g59849</name>
</gene>
<name>A0AAV5MUN0_9ROSI</name>
<dbReference type="PANTHER" id="PTHR31549">
    <property type="entry name" value="PROTEIN, PUTATIVE (DUF247)-RELATED-RELATED"/>
    <property type="match status" value="1"/>
</dbReference>
<sequence>MACTRYVIFNEKTKTLHLPKIPLNSTSLVVFRNLVMYETMANPESLHFKQYAELMGAIVDTAKDLLLLRDFKVLEVDENYQMSDAEILEIFNGMTGPMRSKDATIDEQIEETNNKCYNKLQW</sequence>
<comment type="caution">
    <text evidence="1">The sequence shown here is derived from an EMBL/GenBank/DDBJ whole genome shotgun (WGS) entry which is preliminary data.</text>
</comment>
<organism evidence="1 2">
    <name type="scientific">Rubroshorea leprosula</name>
    <dbReference type="NCBI Taxonomy" id="152421"/>
    <lineage>
        <taxon>Eukaryota</taxon>
        <taxon>Viridiplantae</taxon>
        <taxon>Streptophyta</taxon>
        <taxon>Embryophyta</taxon>
        <taxon>Tracheophyta</taxon>
        <taxon>Spermatophyta</taxon>
        <taxon>Magnoliopsida</taxon>
        <taxon>eudicotyledons</taxon>
        <taxon>Gunneridae</taxon>
        <taxon>Pentapetalae</taxon>
        <taxon>rosids</taxon>
        <taxon>malvids</taxon>
        <taxon>Malvales</taxon>
        <taxon>Dipterocarpaceae</taxon>
        <taxon>Rubroshorea</taxon>
    </lineage>
</organism>
<keyword evidence="2" id="KW-1185">Reference proteome</keyword>
<reference evidence="1 2" key="1">
    <citation type="journal article" date="2021" name="Commun. Biol.">
        <title>The genome of Shorea leprosula (Dipterocarpaceae) highlights the ecological relevance of drought in aseasonal tropical rainforests.</title>
        <authorList>
            <person name="Ng K.K.S."/>
            <person name="Kobayashi M.J."/>
            <person name="Fawcett J.A."/>
            <person name="Hatakeyama M."/>
            <person name="Paape T."/>
            <person name="Ng C.H."/>
            <person name="Ang C.C."/>
            <person name="Tnah L.H."/>
            <person name="Lee C.T."/>
            <person name="Nishiyama T."/>
            <person name="Sese J."/>
            <person name="O'Brien M.J."/>
            <person name="Copetti D."/>
            <person name="Mohd Noor M.I."/>
            <person name="Ong R.C."/>
            <person name="Putra M."/>
            <person name="Sireger I.Z."/>
            <person name="Indrioko S."/>
            <person name="Kosugi Y."/>
            <person name="Izuno A."/>
            <person name="Isagi Y."/>
            <person name="Lee S.L."/>
            <person name="Shimizu K.K."/>
        </authorList>
    </citation>
    <scope>NUCLEOTIDE SEQUENCE [LARGE SCALE GENOMIC DNA]</scope>
    <source>
        <strain evidence="1">214</strain>
    </source>
</reference>